<gene>
    <name evidence="2" type="ORF">FHR75_000522</name>
</gene>
<dbReference type="Proteomes" id="UP000533269">
    <property type="component" value="Unassembled WGS sequence"/>
</dbReference>
<evidence type="ECO:0000313" key="3">
    <source>
        <dbReference type="Proteomes" id="UP000533269"/>
    </source>
</evidence>
<dbReference type="InterPro" id="IPR029039">
    <property type="entry name" value="Flavoprotein-like_sf"/>
</dbReference>
<reference evidence="2 3" key="2">
    <citation type="submission" date="2020-08" db="EMBL/GenBank/DDBJ databases">
        <authorList>
            <person name="Partida-Martinez L."/>
            <person name="Huntemann M."/>
            <person name="Clum A."/>
            <person name="Wang J."/>
            <person name="Palaniappan K."/>
            <person name="Ritter S."/>
            <person name="Chen I.-M."/>
            <person name="Stamatis D."/>
            <person name="Reddy T."/>
            <person name="O'Malley R."/>
            <person name="Daum C."/>
            <person name="Shapiro N."/>
            <person name="Ivanova N."/>
            <person name="Kyrpides N."/>
            <person name="Woyke T."/>
        </authorList>
    </citation>
    <scope>NUCLEOTIDE SEQUENCE [LARGE SCALE GENOMIC DNA]</scope>
    <source>
        <strain evidence="2 3">AS2.23</strain>
    </source>
</reference>
<dbReference type="GO" id="GO:0005829">
    <property type="term" value="C:cytosol"/>
    <property type="evidence" value="ECO:0007669"/>
    <property type="project" value="TreeGrafter"/>
</dbReference>
<dbReference type="InterPro" id="IPR050712">
    <property type="entry name" value="NAD(P)H-dep_reductase"/>
</dbReference>
<dbReference type="RefSeq" id="WP_011981803.1">
    <property type="nucleotide sequence ID" value="NZ_JACHVY010000001.1"/>
</dbReference>
<dbReference type="GO" id="GO:0016491">
    <property type="term" value="F:oxidoreductase activity"/>
    <property type="evidence" value="ECO:0007669"/>
    <property type="project" value="InterPro"/>
</dbReference>
<dbReference type="PANTHER" id="PTHR30543">
    <property type="entry name" value="CHROMATE REDUCTASE"/>
    <property type="match status" value="1"/>
</dbReference>
<proteinExistence type="predicted"/>
<organism evidence="2 3">
    <name type="scientific">Kineococcus radiotolerans</name>
    <dbReference type="NCBI Taxonomy" id="131568"/>
    <lineage>
        <taxon>Bacteria</taxon>
        <taxon>Bacillati</taxon>
        <taxon>Actinomycetota</taxon>
        <taxon>Actinomycetes</taxon>
        <taxon>Kineosporiales</taxon>
        <taxon>Kineosporiaceae</taxon>
        <taxon>Kineococcus</taxon>
    </lineage>
</organism>
<dbReference type="InterPro" id="IPR005025">
    <property type="entry name" value="FMN_Rdtase-like_dom"/>
</dbReference>
<dbReference type="Pfam" id="PF03358">
    <property type="entry name" value="FMN_red"/>
    <property type="match status" value="1"/>
</dbReference>
<feature type="domain" description="NADPH-dependent FMN reductase-like" evidence="1">
    <location>
        <begin position="3"/>
        <end position="148"/>
    </location>
</feature>
<evidence type="ECO:0000259" key="1">
    <source>
        <dbReference type="Pfam" id="PF03358"/>
    </source>
</evidence>
<dbReference type="OMA" id="YGGVWAQ"/>
<protein>
    <submittedName>
        <fullName evidence="2">NAD(P)H-dependent FMN reductase</fullName>
    </submittedName>
</protein>
<dbReference type="PANTHER" id="PTHR30543:SF21">
    <property type="entry name" value="NAD(P)H-DEPENDENT FMN REDUCTASE LOT6"/>
    <property type="match status" value="1"/>
</dbReference>
<dbReference type="AlphaFoldDB" id="A0A7W4XW07"/>
<dbReference type="EMBL" id="JACHVY010000001">
    <property type="protein sequence ID" value="MBB2899734.1"/>
    <property type="molecule type" value="Genomic_DNA"/>
</dbReference>
<sequence>MTNVLVLVGSLRAASTNRQIAETAVQLAPEGVDLTIHEGLGDLPFYNEDVDVEGSVPAPVAAFRAAITAADAVLVVTPEHNGTVPAVLKNAIDWASRPYGASPLNGKPLVAIGSAFGQYGGVWAQDDARKAFGIAGANVLTEVSMAIPGSVVRFAELHPKDDAEVVEKLTAVLDGLVAATRPAAA</sequence>
<dbReference type="Gene3D" id="3.40.50.360">
    <property type="match status" value="1"/>
</dbReference>
<comment type="caution">
    <text evidence="2">The sequence shown here is derived from an EMBL/GenBank/DDBJ whole genome shotgun (WGS) entry which is preliminary data.</text>
</comment>
<name>A0A7W4XW07_KINRA</name>
<dbReference type="SUPFAM" id="SSF52218">
    <property type="entry name" value="Flavoproteins"/>
    <property type="match status" value="1"/>
</dbReference>
<dbReference type="GO" id="GO:0010181">
    <property type="term" value="F:FMN binding"/>
    <property type="evidence" value="ECO:0007669"/>
    <property type="project" value="TreeGrafter"/>
</dbReference>
<evidence type="ECO:0000313" key="2">
    <source>
        <dbReference type="EMBL" id="MBB2899734.1"/>
    </source>
</evidence>
<accession>A0A7W4XW07</accession>
<reference evidence="2 3" key="1">
    <citation type="submission" date="2020-08" db="EMBL/GenBank/DDBJ databases">
        <title>The Agave Microbiome: Exploring the role of microbial communities in plant adaptations to desert environments.</title>
        <authorList>
            <person name="Partida-Martinez L.P."/>
        </authorList>
    </citation>
    <scope>NUCLEOTIDE SEQUENCE [LARGE SCALE GENOMIC DNA]</scope>
    <source>
        <strain evidence="2 3">AS2.23</strain>
    </source>
</reference>